<comment type="caution">
    <text evidence="3">The sequence shown here is derived from an EMBL/GenBank/DDBJ whole genome shotgun (WGS) entry which is preliminary data.</text>
</comment>
<dbReference type="Pfam" id="PF23055">
    <property type="entry name" value="DUF7041"/>
    <property type="match status" value="1"/>
</dbReference>
<accession>A0A4Y2CY80</accession>
<name>A0A4Y2CY80_ARAVE</name>
<organism evidence="3 4">
    <name type="scientific">Araneus ventricosus</name>
    <name type="common">Orbweaver spider</name>
    <name type="synonym">Epeira ventricosa</name>
    <dbReference type="NCBI Taxonomy" id="182803"/>
    <lineage>
        <taxon>Eukaryota</taxon>
        <taxon>Metazoa</taxon>
        <taxon>Ecdysozoa</taxon>
        <taxon>Arthropoda</taxon>
        <taxon>Chelicerata</taxon>
        <taxon>Arachnida</taxon>
        <taxon>Araneae</taxon>
        <taxon>Araneomorphae</taxon>
        <taxon>Entelegynae</taxon>
        <taxon>Araneoidea</taxon>
        <taxon>Araneidae</taxon>
        <taxon>Araneus</taxon>
    </lineage>
</organism>
<evidence type="ECO:0000313" key="3">
    <source>
        <dbReference type="EMBL" id="GBM08694.1"/>
    </source>
</evidence>
<reference evidence="3 4" key="1">
    <citation type="journal article" date="2019" name="Sci. Rep.">
        <title>Orb-weaving spider Araneus ventricosus genome elucidates the spidroin gene catalogue.</title>
        <authorList>
            <person name="Kono N."/>
            <person name="Nakamura H."/>
            <person name="Ohtoshi R."/>
            <person name="Moran D.A.P."/>
            <person name="Shinohara A."/>
            <person name="Yoshida Y."/>
            <person name="Fujiwara M."/>
            <person name="Mori M."/>
            <person name="Tomita M."/>
            <person name="Arakawa K."/>
        </authorList>
    </citation>
    <scope>NUCLEOTIDE SEQUENCE [LARGE SCALE GENOMIC DNA]</scope>
</reference>
<dbReference type="AlphaFoldDB" id="A0A4Y2CY80"/>
<evidence type="ECO:0000313" key="4">
    <source>
        <dbReference type="Proteomes" id="UP000499080"/>
    </source>
</evidence>
<keyword evidence="4" id="KW-1185">Reference proteome</keyword>
<proteinExistence type="predicted"/>
<dbReference type="PANTHER" id="PTHR33327:SF3">
    <property type="entry name" value="RNA-DIRECTED DNA POLYMERASE"/>
    <property type="match status" value="1"/>
</dbReference>
<dbReference type="PANTHER" id="PTHR33327">
    <property type="entry name" value="ENDONUCLEASE"/>
    <property type="match status" value="1"/>
</dbReference>
<dbReference type="EMBL" id="BGPR01000260">
    <property type="protein sequence ID" value="GBM08694.1"/>
    <property type="molecule type" value="Genomic_DNA"/>
</dbReference>
<dbReference type="InterPro" id="IPR055469">
    <property type="entry name" value="DUF7041"/>
</dbReference>
<evidence type="ECO:0000256" key="1">
    <source>
        <dbReference type="SAM" id="Coils"/>
    </source>
</evidence>
<keyword evidence="1" id="KW-0175">Coiled coil</keyword>
<feature type="domain" description="DUF7041" evidence="2">
    <location>
        <begin position="21"/>
        <end position="103"/>
    </location>
</feature>
<feature type="coiled-coil region" evidence="1">
    <location>
        <begin position="184"/>
        <end position="211"/>
    </location>
</feature>
<sequence>MTTQSEVDSARELGRVSFKAPPFWKSNPELWFLQLKFQCITAGITQESTKFHCIVSCLDYDVLTCVSNLIRSPPSDNSYTQLKDKIICQYADSENVRLKRLLQDLQLGDKTSSQLLMKIKELNNGRVTDEVLKTLFLQRLPLSMQQILSACDDGLDKLAQIADKIGETTASVSVIGEVLTRPSLSMIEAKVEELTNQVQRLSRELSRQKKPL</sequence>
<evidence type="ECO:0000259" key="2">
    <source>
        <dbReference type="Pfam" id="PF23055"/>
    </source>
</evidence>
<dbReference type="OrthoDB" id="10048650at2759"/>
<dbReference type="Proteomes" id="UP000499080">
    <property type="component" value="Unassembled WGS sequence"/>
</dbReference>
<gene>
    <name evidence="3" type="ORF">AVEN_52770_1</name>
</gene>
<protein>
    <recommendedName>
        <fullName evidence="2">DUF7041 domain-containing protein</fullName>
    </recommendedName>
</protein>